<evidence type="ECO:0000313" key="2">
    <source>
        <dbReference type="Proteomes" id="UP000308600"/>
    </source>
</evidence>
<organism evidence="1 2">
    <name type="scientific">Pluteus cervinus</name>
    <dbReference type="NCBI Taxonomy" id="181527"/>
    <lineage>
        <taxon>Eukaryota</taxon>
        <taxon>Fungi</taxon>
        <taxon>Dikarya</taxon>
        <taxon>Basidiomycota</taxon>
        <taxon>Agaricomycotina</taxon>
        <taxon>Agaricomycetes</taxon>
        <taxon>Agaricomycetidae</taxon>
        <taxon>Agaricales</taxon>
        <taxon>Pluteineae</taxon>
        <taxon>Pluteaceae</taxon>
        <taxon>Pluteus</taxon>
    </lineage>
</organism>
<gene>
    <name evidence="1" type="ORF">BDN72DRAFT_847830</name>
</gene>
<sequence>MLTILLVALLAYMRVGAIPISPVPTANLAVYELHPRCDCSGTGAEGRTIYAIVKSCLFTIAACVYRAVHQNIPDPELGFWGRLRVTTKVTLCALIAPELIVWWAMRQWFGARDVVKWTKKAEPKLKWTNVHGQFAQMGGFAPKDNKQVLRPDTLGQLLRNGRLNIEELQLTEKEILDKSKGDILSKTLVASQTTWFVFECIARLQQGLPLIELEVVTLAFATLNSITYALWWYKPLNILCPIYIQVLPKASDPSNSNFRPEPLGASNAVAEMSRSWREIERTNQADSGEGLAKTPTGVVGRIVAVIKGDIQEDGWWRMLWKRLIKQPFSVVTLPLKELVEEGKLHEDAPHVSTFFAEDISTNNMMLVQALNSFIGMVFGAIHFLSWHATFPTHVELVLWRTSSVVLVVPPFFLLLHALAIHIFIRDWNMFPRASTRPLESLADFFGTVFQYISFFGGPIPYILARFCVLVLAFLTLHDLPADALTNISWTSYIPHI</sequence>
<accession>A0ACD3AC77</accession>
<dbReference type="EMBL" id="ML208534">
    <property type="protein sequence ID" value="TFK63219.1"/>
    <property type="molecule type" value="Genomic_DNA"/>
</dbReference>
<name>A0ACD3AC77_9AGAR</name>
<reference evidence="1 2" key="1">
    <citation type="journal article" date="2019" name="Nat. Ecol. Evol.">
        <title>Megaphylogeny resolves global patterns of mushroom evolution.</title>
        <authorList>
            <person name="Varga T."/>
            <person name="Krizsan K."/>
            <person name="Foldi C."/>
            <person name="Dima B."/>
            <person name="Sanchez-Garcia M."/>
            <person name="Sanchez-Ramirez S."/>
            <person name="Szollosi G.J."/>
            <person name="Szarkandi J.G."/>
            <person name="Papp V."/>
            <person name="Albert L."/>
            <person name="Andreopoulos W."/>
            <person name="Angelini C."/>
            <person name="Antonin V."/>
            <person name="Barry K.W."/>
            <person name="Bougher N.L."/>
            <person name="Buchanan P."/>
            <person name="Buyck B."/>
            <person name="Bense V."/>
            <person name="Catcheside P."/>
            <person name="Chovatia M."/>
            <person name="Cooper J."/>
            <person name="Damon W."/>
            <person name="Desjardin D."/>
            <person name="Finy P."/>
            <person name="Geml J."/>
            <person name="Haridas S."/>
            <person name="Hughes K."/>
            <person name="Justo A."/>
            <person name="Karasinski D."/>
            <person name="Kautmanova I."/>
            <person name="Kiss B."/>
            <person name="Kocsube S."/>
            <person name="Kotiranta H."/>
            <person name="LaButti K.M."/>
            <person name="Lechner B.E."/>
            <person name="Liimatainen K."/>
            <person name="Lipzen A."/>
            <person name="Lukacs Z."/>
            <person name="Mihaltcheva S."/>
            <person name="Morgado L.N."/>
            <person name="Niskanen T."/>
            <person name="Noordeloos M.E."/>
            <person name="Ohm R.A."/>
            <person name="Ortiz-Santana B."/>
            <person name="Ovrebo C."/>
            <person name="Racz N."/>
            <person name="Riley R."/>
            <person name="Savchenko A."/>
            <person name="Shiryaev A."/>
            <person name="Soop K."/>
            <person name="Spirin V."/>
            <person name="Szebenyi C."/>
            <person name="Tomsovsky M."/>
            <person name="Tulloss R.E."/>
            <person name="Uehling J."/>
            <person name="Grigoriev I.V."/>
            <person name="Vagvolgyi C."/>
            <person name="Papp T."/>
            <person name="Martin F.M."/>
            <person name="Miettinen O."/>
            <person name="Hibbett D.S."/>
            <person name="Nagy L.G."/>
        </authorList>
    </citation>
    <scope>NUCLEOTIDE SEQUENCE [LARGE SCALE GENOMIC DNA]</scope>
    <source>
        <strain evidence="1 2">NL-1719</strain>
    </source>
</reference>
<protein>
    <submittedName>
        <fullName evidence="1">Uncharacterized protein</fullName>
    </submittedName>
</protein>
<keyword evidence="2" id="KW-1185">Reference proteome</keyword>
<proteinExistence type="predicted"/>
<dbReference type="Proteomes" id="UP000308600">
    <property type="component" value="Unassembled WGS sequence"/>
</dbReference>
<evidence type="ECO:0000313" key="1">
    <source>
        <dbReference type="EMBL" id="TFK63219.1"/>
    </source>
</evidence>